<sequence>MNTLELEGNLLNMFVALALGGVEGENLFVPFDAWDCGIVYGGDTFSPHHDVAAIWPEVMRLRISTTDTGDGRWVVAMPTPPAGQSLPFPPYLCTNPLDGYRYAIVWSVFGSEVPDTYESVHFGLVNLVPYNKIAV</sequence>
<accession>A0A6C0L6A9</accession>
<keyword evidence="1" id="KW-0614">Plasmid</keyword>
<reference evidence="1" key="1">
    <citation type="submission" date="2019-10" db="EMBL/GenBank/DDBJ databases">
        <title>Extensively Drug-Resistant Pseudomonas aeruginosa ST664 clone carrying KPC-2-encoding megaplasmid in a burn clinic.</title>
        <authorList>
            <person name="Li Z."/>
            <person name="Cai Z."/>
            <person name="Cai Z."/>
            <person name="Zhang Y."/>
            <person name="Fu T."/>
            <person name="Jin Y."/>
            <person name="Cheng Z."/>
            <person name="Jin S."/>
            <person name="Wu W."/>
            <person name="Yang L."/>
            <person name="Bai F."/>
        </authorList>
    </citation>
    <scope>NUCLEOTIDE SEQUENCE</scope>
    <source>
        <strain evidence="1">NK546</strain>
        <plasmid evidence="1">pNK546b</plasmid>
    </source>
</reference>
<organism evidence="1">
    <name type="scientific">Pseudomonas aeruginosa</name>
    <dbReference type="NCBI Taxonomy" id="287"/>
    <lineage>
        <taxon>Bacteria</taxon>
        <taxon>Pseudomonadati</taxon>
        <taxon>Pseudomonadota</taxon>
        <taxon>Gammaproteobacteria</taxon>
        <taxon>Pseudomonadales</taxon>
        <taxon>Pseudomonadaceae</taxon>
        <taxon>Pseudomonas</taxon>
    </lineage>
</organism>
<evidence type="ECO:0000313" key="1">
    <source>
        <dbReference type="EMBL" id="QHU24374.1"/>
    </source>
</evidence>
<name>A0A6C0L6A9_PSEAI</name>
<proteinExistence type="predicted"/>
<dbReference type="RefSeq" id="WP_126896292.1">
    <property type="nucleotide sequence ID" value="NZ_BSAO01000050.1"/>
</dbReference>
<protein>
    <submittedName>
        <fullName evidence="1">Uncharacterized protein</fullName>
    </submittedName>
</protein>
<dbReference type="AlphaFoldDB" id="A0A6C0L6A9"/>
<geneLocation type="plasmid" evidence="1">
    <name>pNK546b</name>
</geneLocation>
<dbReference type="EMBL" id="MN583270">
    <property type="protein sequence ID" value="QHU24374.1"/>
    <property type="molecule type" value="Genomic_DNA"/>
</dbReference>